<keyword evidence="1" id="KW-0812">Transmembrane</keyword>
<dbReference type="OrthoDB" id="5648409at2"/>
<accession>A0A0W0Z7F1</accession>
<name>A0A0W0Z7F1_LEGSP</name>
<keyword evidence="1" id="KW-1133">Transmembrane helix</keyword>
<keyword evidence="1" id="KW-0472">Membrane</keyword>
<evidence type="ECO:0000259" key="2">
    <source>
        <dbReference type="PROSITE" id="PS51724"/>
    </source>
</evidence>
<dbReference type="PANTHER" id="PTHR35894:SF7">
    <property type="entry name" value="GENERAL SECRETION PATHWAY PROTEIN A-RELATED"/>
    <property type="match status" value="1"/>
</dbReference>
<keyword evidence="4" id="KW-1185">Reference proteome</keyword>
<feature type="transmembrane region" description="Helical" evidence="1">
    <location>
        <begin position="245"/>
        <end position="266"/>
    </location>
</feature>
<evidence type="ECO:0000256" key="1">
    <source>
        <dbReference type="SAM" id="Phobius"/>
    </source>
</evidence>
<dbReference type="Pfam" id="PF05036">
    <property type="entry name" value="SPOR"/>
    <property type="match status" value="1"/>
</dbReference>
<dbReference type="Gene3D" id="3.40.50.300">
    <property type="entry name" value="P-loop containing nucleotide triphosphate hydrolases"/>
    <property type="match status" value="1"/>
</dbReference>
<protein>
    <submittedName>
        <fullName evidence="3">DamX-related protein</fullName>
    </submittedName>
</protein>
<dbReference type="InterPro" id="IPR052026">
    <property type="entry name" value="ExeA_AAA_ATPase_DNA-bind"/>
</dbReference>
<dbReference type="Gene3D" id="3.30.70.1070">
    <property type="entry name" value="Sporulation related repeat"/>
    <property type="match status" value="1"/>
</dbReference>
<dbReference type="SUPFAM" id="SSF52540">
    <property type="entry name" value="P-loop containing nucleoside triphosphate hydrolases"/>
    <property type="match status" value="1"/>
</dbReference>
<feature type="domain" description="SPOR" evidence="2">
    <location>
        <begin position="393"/>
        <end position="472"/>
    </location>
</feature>
<dbReference type="AlphaFoldDB" id="A0A0W0Z7F1"/>
<dbReference type="InterPro" id="IPR007730">
    <property type="entry name" value="SPOR-like_dom"/>
</dbReference>
<sequence length="480" mass="54210">MANRGAASITRDIPKLETLFKPGSWMSKIDFINHLVLFNNIMMAILAEQGGGKTSFVKLLRTHLNAEIKSHAVTALAPFRKEELFAHIADAFHLRIDKAPCLDSLIEQVTERKTHVLVIIDDAQHIPGSFLKEVLEVIKNQGNSGFFHLCLVADYSLVADLNELNRDQFKNLIHTIEPGALSESEVKTYLLNRLPSTGRLEKSLTPKRLKQFYELTGGDIARINHAMASFFGSGANDKDKKNKSFIRRFSIAASVALTGLTAGYFWQNQEQFRDMLFPSFQEVSPSPAATNNLNNKITVKKDKILVSRIPTLYQAAVRQAVQPPPLKKMFDIQPDEDDQDLVIMDKVLVIPKEIAKRTAEPEPVLHSSLIALDWQEMRESAPSVLPRLVTTASKPHSRYTIQLLASQSYTDIERFINKHPRMKEQVVLKKSKRGGLEWFVLTTGEYSQFEQAKAAIKQLPPEAMRYKPWIRPVSGLREVS</sequence>
<dbReference type="Pfam" id="PF13401">
    <property type="entry name" value="AAA_22"/>
    <property type="match status" value="1"/>
</dbReference>
<dbReference type="STRING" id="452.Lspi_1045"/>
<gene>
    <name evidence="3" type="ORF">Lspi_1045</name>
</gene>
<proteinExistence type="predicted"/>
<dbReference type="InterPro" id="IPR027417">
    <property type="entry name" value="P-loop_NTPase"/>
</dbReference>
<dbReference type="EMBL" id="LNYX01000012">
    <property type="protein sequence ID" value="KTD64878.1"/>
    <property type="molecule type" value="Genomic_DNA"/>
</dbReference>
<dbReference type="PANTHER" id="PTHR35894">
    <property type="entry name" value="GENERAL SECRETION PATHWAY PROTEIN A-RELATED"/>
    <property type="match status" value="1"/>
</dbReference>
<dbReference type="RefSeq" id="WP_058482979.1">
    <property type="nucleotide sequence ID" value="NZ_CAAAII010000003.1"/>
</dbReference>
<organism evidence="3 4">
    <name type="scientific">Legionella spiritensis</name>
    <dbReference type="NCBI Taxonomy" id="452"/>
    <lineage>
        <taxon>Bacteria</taxon>
        <taxon>Pseudomonadati</taxon>
        <taxon>Pseudomonadota</taxon>
        <taxon>Gammaproteobacteria</taxon>
        <taxon>Legionellales</taxon>
        <taxon>Legionellaceae</taxon>
        <taxon>Legionella</taxon>
    </lineage>
</organism>
<evidence type="ECO:0000313" key="4">
    <source>
        <dbReference type="Proteomes" id="UP000054877"/>
    </source>
</evidence>
<dbReference type="GO" id="GO:0016887">
    <property type="term" value="F:ATP hydrolysis activity"/>
    <property type="evidence" value="ECO:0007669"/>
    <property type="project" value="InterPro"/>
</dbReference>
<dbReference type="PATRIC" id="fig|452.5.peg.1147"/>
<reference evidence="3 4" key="1">
    <citation type="submission" date="2015-11" db="EMBL/GenBank/DDBJ databases">
        <title>Genomic analysis of 38 Legionella species identifies large and diverse effector repertoires.</title>
        <authorList>
            <person name="Burstein D."/>
            <person name="Amaro F."/>
            <person name="Zusman T."/>
            <person name="Lifshitz Z."/>
            <person name="Cohen O."/>
            <person name="Gilbert J.A."/>
            <person name="Pupko T."/>
            <person name="Shuman H.A."/>
            <person name="Segal G."/>
        </authorList>
    </citation>
    <scope>NUCLEOTIDE SEQUENCE [LARGE SCALE GENOMIC DNA]</scope>
    <source>
        <strain evidence="3 4">Mt.St.Helens-9</strain>
    </source>
</reference>
<dbReference type="Proteomes" id="UP000054877">
    <property type="component" value="Unassembled WGS sequence"/>
</dbReference>
<dbReference type="InterPro" id="IPR049945">
    <property type="entry name" value="AAA_22"/>
</dbReference>
<dbReference type="GO" id="GO:0042834">
    <property type="term" value="F:peptidoglycan binding"/>
    <property type="evidence" value="ECO:0007669"/>
    <property type="project" value="InterPro"/>
</dbReference>
<evidence type="ECO:0000313" key="3">
    <source>
        <dbReference type="EMBL" id="KTD64878.1"/>
    </source>
</evidence>
<comment type="caution">
    <text evidence="3">The sequence shown here is derived from an EMBL/GenBank/DDBJ whole genome shotgun (WGS) entry which is preliminary data.</text>
</comment>
<dbReference type="InterPro" id="IPR036680">
    <property type="entry name" value="SPOR-like_sf"/>
</dbReference>
<dbReference type="PROSITE" id="PS51724">
    <property type="entry name" value="SPOR"/>
    <property type="match status" value="1"/>
</dbReference>